<evidence type="ECO:0000256" key="1">
    <source>
        <dbReference type="SAM" id="MobiDB-lite"/>
    </source>
</evidence>
<comment type="caution">
    <text evidence="2">The sequence shown here is derived from an EMBL/GenBank/DDBJ whole genome shotgun (WGS) entry which is preliminary data.</text>
</comment>
<feature type="compositionally biased region" description="Acidic residues" evidence="1">
    <location>
        <begin position="192"/>
        <end position="284"/>
    </location>
</feature>
<dbReference type="Proteomes" id="UP001153269">
    <property type="component" value="Unassembled WGS sequence"/>
</dbReference>
<dbReference type="EMBL" id="CADEAL010000400">
    <property type="protein sequence ID" value="CAB1419607.1"/>
    <property type="molecule type" value="Genomic_DNA"/>
</dbReference>
<evidence type="ECO:0000313" key="2">
    <source>
        <dbReference type="EMBL" id="CAB1419607.1"/>
    </source>
</evidence>
<name>A0A9N7TVR5_PLEPL</name>
<proteinExistence type="predicted"/>
<accession>A0A9N7TVR5</accession>
<organism evidence="2 3">
    <name type="scientific">Pleuronectes platessa</name>
    <name type="common">European plaice</name>
    <dbReference type="NCBI Taxonomy" id="8262"/>
    <lineage>
        <taxon>Eukaryota</taxon>
        <taxon>Metazoa</taxon>
        <taxon>Chordata</taxon>
        <taxon>Craniata</taxon>
        <taxon>Vertebrata</taxon>
        <taxon>Euteleostomi</taxon>
        <taxon>Actinopterygii</taxon>
        <taxon>Neopterygii</taxon>
        <taxon>Teleostei</taxon>
        <taxon>Neoteleostei</taxon>
        <taxon>Acanthomorphata</taxon>
        <taxon>Carangaria</taxon>
        <taxon>Pleuronectiformes</taxon>
        <taxon>Pleuronectoidei</taxon>
        <taxon>Pleuronectidae</taxon>
        <taxon>Pleuronectes</taxon>
    </lineage>
</organism>
<feature type="compositionally biased region" description="Acidic residues" evidence="1">
    <location>
        <begin position="155"/>
        <end position="176"/>
    </location>
</feature>
<dbReference type="AlphaFoldDB" id="A0A9N7TVR5"/>
<evidence type="ECO:0000313" key="3">
    <source>
        <dbReference type="Proteomes" id="UP001153269"/>
    </source>
</evidence>
<feature type="region of interest" description="Disordered" evidence="1">
    <location>
        <begin position="139"/>
        <end position="287"/>
    </location>
</feature>
<gene>
    <name evidence="2" type="ORF">PLEPLA_LOCUS7455</name>
</gene>
<keyword evidence="3" id="KW-1185">Reference proteome</keyword>
<protein>
    <submittedName>
        <fullName evidence="2">Uncharacterized protein</fullName>
    </submittedName>
</protein>
<sequence length="308" mass="35223">MDEDAGSVDSGSIKDLFSLFKSVFHQELKLHWLLLFTCKETGSEAAGSEAATTERRNVLRQSLTHVPVDSESTAGPPRTSVELGLDFLRSLSSTCRSVHNVPESTRAFRDRNIACWKRLEHDLSLNPVENLLLRSHLSSSRLSAGESPENKESGGESESEDQEVDQEDLTSEDQEDLQWSVSEQRVEKEDLIPEDQEVEKEDLIPEDQEVEKEDLTPEDQEVEKEDLTPEDQEVEKEDLIPEDQEVEKEDLTPEDQEVEKEDLTPEDQEVEKEDLTPEDQEVEKEDQYKRFIRPEIKLKQTVDVSLCV</sequence>
<reference evidence="2" key="1">
    <citation type="submission" date="2020-03" db="EMBL/GenBank/DDBJ databases">
        <authorList>
            <person name="Weist P."/>
        </authorList>
    </citation>
    <scope>NUCLEOTIDE SEQUENCE</scope>
</reference>